<gene>
    <name evidence="3" type="ORF">EKH79_03520</name>
</gene>
<comment type="caution">
    <text evidence="3">The sequence shown here is derived from an EMBL/GenBank/DDBJ whole genome shotgun (WGS) entry which is preliminary data.</text>
</comment>
<dbReference type="EMBL" id="RYZR01000003">
    <property type="protein sequence ID" value="RUL65794.1"/>
    <property type="molecule type" value="Genomic_DNA"/>
</dbReference>
<dbReference type="PANTHER" id="PTHR34047:SF8">
    <property type="entry name" value="PROTEIN YKFC"/>
    <property type="match status" value="1"/>
</dbReference>
<sequence length="435" mass="48972">MGSRIPLPQLTMGNDPLRTRPYLHFDEPPRRSVIAAAVADPAHVARWEFLPLITQIKVIRKIKRQGTVFTPKPKLRPISYASHHDAALYAYYSAKLTKQYEQRLHTLGLSEVVTAFRTGDGRCNIHFAREAFEWIKTHRPCVALAYDISGFFDNLNHRILRDKWADIIKERSLPADHYAIYRSLTRYSAVQQTTLFATFGISIHSPKASGRTRVCTPNAFRTRIADAGHIEVHQLDKGIPQGTPISATLSNIYMLDFDRKVAEQIAAWGGLYRRYCDDVLCIVPPEHAVEAKAFIEALVTSIKLEVQPEKLEECAFGAPGTTTKPALQYLGLTYDGRKVRLRSGGVARFYNRIRKGVRQAKRARAKAARVKGVSLSSVAIKRGKLNRSYLYAGPRNYVSYATRAARLTKSDAIQQQIARRTRALDDAIKGPEADE</sequence>
<evidence type="ECO:0000313" key="4">
    <source>
        <dbReference type="Proteomes" id="UP000267077"/>
    </source>
</evidence>
<dbReference type="SUPFAM" id="SSF56672">
    <property type="entry name" value="DNA/RNA polymerases"/>
    <property type="match status" value="1"/>
</dbReference>
<dbReference type="PANTHER" id="PTHR34047">
    <property type="entry name" value="NUCLEAR INTRON MATURASE 1, MITOCHONDRIAL-RELATED"/>
    <property type="match status" value="1"/>
</dbReference>
<dbReference type="RefSeq" id="WP_126672426.1">
    <property type="nucleotide sequence ID" value="NZ_RYZR01000003.1"/>
</dbReference>
<protein>
    <recommendedName>
        <fullName evidence="2">Reverse transcriptase domain-containing protein</fullName>
    </recommendedName>
</protein>
<dbReference type="Pfam" id="PF00078">
    <property type="entry name" value="RVT_1"/>
    <property type="match status" value="1"/>
</dbReference>
<dbReference type="AlphaFoldDB" id="A0A3S0RUD2"/>
<accession>A0A3S0RUD2</accession>
<name>A0A3S0RUD2_9GAMM</name>
<dbReference type="Proteomes" id="UP000267077">
    <property type="component" value="Unassembled WGS sequence"/>
</dbReference>
<dbReference type="NCBIfam" id="NF041746">
    <property type="entry name" value="Drt2"/>
    <property type="match status" value="1"/>
</dbReference>
<organism evidence="3 4">
    <name type="scientific">Dyella dinghuensis</name>
    <dbReference type="NCBI Taxonomy" id="1920169"/>
    <lineage>
        <taxon>Bacteria</taxon>
        <taxon>Pseudomonadati</taxon>
        <taxon>Pseudomonadota</taxon>
        <taxon>Gammaproteobacteria</taxon>
        <taxon>Lysobacterales</taxon>
        <taxon>Rhodanobacteraceae</taxon>
        <taxon>Dyella</taxon>
    </lineage>
</organism>
<evidence type="ECO:0000256" key="1">
    <source>
        <dbReference type="ARBA" id="ARBA00034120"/>
    </source>
</evidence>
<comment type="similarity">
    <text evidence="1">Belongs to the bacterial reverse transcriptase family.</text>
</comment>
<dbReference type="CDD" id="cd01651">
    <property type="entry name" value="RT_G2_intron"/>
    <property type="match status" value="1"/>
</dbReference>
<proteinExistence type="inferred from homology"/>
<dbReference type="InterPro" id="IPR043502">
    <property type="entry name" value="DNA/RNA_pol_sf"/>
</dbReference>
<reference evidence="3 4" key="1">
    <citation type="submission" date="2018-12" db="EMBL/GenBank/DDBJ databases">
        <title>Dyella dinghuensis sp. nov. DHOA06 and Dyella choica sp. nov. 4M-K27, isolated from forest soil.</title>
        <authorList>
            <person name="Qiu L.-H."/>
            <person name="Gao Z.-H."/>
        </authorList>
    </citation>
    <scope>NUCLEOTIDE SEQUENCE [LARGE SCALE GENOMIC DNA]</scope>
    <source>
        <strain evidence="3 4">DHOA06</strain>
    </source>
</reference>
<feature type="domain" description="Reverse transcriptase" evidence="2">
    <location>
        <begin position="40"/>
        <end position="334"/>
    </location>
</feature>
<evidence type="ECO:0000259" key="2">
    <source>
        <dbReference type="PROSITE" id="PS50878"/>
    </source>
</evidence>
<dbReference type="InterPro" id="IPR000477">
    <property type="entry name" value="RT_dom"/>
</dbReference>
<evidence type="ECO:0000313" key="3">
    <source>
        <dbReference type="EMBL" id="RUL65794.1"/>
    </source>
</evidence>
<keyword evidence="4" id="KW-1185">Reference proteome</keyword>
<dbReference type="PROSITE" id="PS50878">
    <property type="entry name" value="RT_POL"/>
    <property type="match status" value="1"/>
</dbReference>
<dbReference type="InterPro" id="IPR051083">
    <property type="entry name" value="GrpII_Intron_Splice-Mob/Def"/>
</dbReference>